<sequence>MDDWFETTRKKIMSGQRALLIAVSAVYRSTSTDALQVITGLLPLDLQTLWEGNRQEHRINNITLEAQTELQEITIMAGQMDKIKKRGTCQE</sequence>
<dbReference type="EMBL" id="CARXXK010000002">
    <property type="protein sequence ID" value="CAI6355146.1"/>
    <property type="molecule type" value="Genomic_DNA"/>
</dbReference>
<dbReference type="AlphaFoldDB" id="A0AAV0WHD9"/>
<keyword evidence="2" id="KW-1185">Reference proteome</keyword>
<name>A0AAV0WHD9_9HEMI</name>
<organism evidence="1 2">
    <name type="scientific">Macrosiphum euphorbiae</name>
    <name type="common">potato aphid</name>
    <dbReference type="NCBI Taxonomy" id="13131"/>
    <lineage>
        <taxon>Eukaryota</taxon>
        <taxon>Metazoa</taxon>
        <taxon>Ecdysozoa</taxon>
        <taxon>Arthropoda</taxon>
        <taxon>Hexapoda</taxon>
        <taxon>Insecta</taxon>
        <taxon>Pterygota</taxon>
        <taxon>Neoptera</taxon>
        <taxon>Paraneoptera</taxon>
        <taxon>Hemiptera</taxon>
        <taxon>Sternorrhyncha</taxon>
        <taxon>Aphidomorpha</taxon>
        <taxon>Aphidoidea</taxon>
        <taxon>Aphididae</taxon>
        <taxon>Macrosiphini</taxon>
        <taxon>Macrosiphum</taxon>
    </lineage>
</organism>
<evidence type="ECO:0000313" key="2">
    <source>
        <dbReference type="Proteomes" id="UP001160148"/>
    </source>
</evidence>
<gene>
    <name evidence="1" type="ORF">MEUPH1_LOCUS11034</name>
</gene>
<proteinExistence type="predicted"/>
<protein>
    <submittedName>
        <fullName evidence="1">Uncharacterized protein</fullName>
    </submittedName>
</protein>
<comment type="caution">
    <text evidence="1">The sequence shown here is derived from an EMBL/GenBank/DDBJ whole genome shotgun (WGS) entry which is preliminary data.</text>
</comment>
<dbReference type="Proteomes" id="UP001160148">
    <property type="component" value="Unassembled WGS sequence"/>
</dbReference>
<reference evidence="1 2" key="1">
    <citation type="submission" date="2023-01" db="EMBL/GenBank/DDBJ databases">
        <authorList>
            <person name="Whitehead M."/>
        </authorList>
    </citation>
    <scope>NUCLEOTIDE SEQUENCE [LARGE SCALE GENOMIC DNA]</scope>
</reference>
<evidence type="ECO:0000313" key="1">
    <source>
        <dbReference type="EMBL" id="CAI6355146.1"/>
    </source>
</evidence>
<accession>A0AAV0WHD9</accession>